<dbReference type="EMBL" id="LVLJ01003902">
    <property type="protein sequence ID" value="OAE19314.1"/>
    <property type="molecule type" value="Genomic_DNA"/>
</dbReference>
<gene>
    <name evidence="2" type="ORF">AXG93_1860s1230</name>
</gene>
<feature type="region of interest" description="Disordered" evidence="1">
    <location>
        <begin position="299"/>
        <end position="323"/>
    </location>
</feature>
<accession>A0A176VEI6</accession>
<protein>
    <submittedName>
        <fullName evidence="2">Uncharacterized protein</fullName>
    </submittedName>
</protein>
<reference evidence="2" key="1">
    <citation type="submission" date="2016-03" db="EMBL/GenBank/DDBJ databases">
        <title>Mechanisms controlling the formation of the plant cell surface in tip-growing cells are functionally conserved among land plants.</title>
        <authorList>
            <person name="Honkanen S."/>
            <person name="Jones V.A."/>
            <person name="Morieri G."/>
            <person name="Champion C."/>
            <person name="Hetherington A.J."/>
            <person name="Kelly S."/>
            <person name="Saint-Marcoux D."/>
            <person name="Proust H."/>
            <person name="Prescott H."/>
            <person name="Dolan L."/>
        </authorList>
    </citation>
    <scope>NUCLEOTIDE SEQUENCE [LARGE SCALE GENOMIC DNA]</scope>
    <source>
        <tissue evidence="2">Whole gametophyte</tissue>
    </source>
</reference>
<evidence type="ECO:0000256" key="1">
    <source>
        <dbReference type="SAM" id="MobiDB-lite"/>
    </source>
</evidence>
<keyword evidence="3" id="KW-1185">Reference proteome</keyword>
<dbReference type="Proteomes" id="UP000077202">
    <property type="component" value="Unassembled WGS sequence"/>
</dbReference>
<dbReference type="Pfam" id="PF14299">
    <property type="entry name" value="PP2"/>
    <property type="match status" value="2"/>
</dbReference>
<feature type="compositionally biased region" description="Acidic residues" evidence="1">
    <location>
        <begin position="299"/>
        <end position="319"/>
    </location>
</feature>
<dbReference type="PANTHER" id="PTHR31960:SF2">
    <property type="entry name" value="F-BOX PROTEIN PP2-A15"/>
    <property type="match status" value="1"/>
</dbReference>
<dbReference type="InterPro" id="IPR025886">
    <property type="entry name" value="PP2-like"/>
</dbReference>
<evidence type="ECO:0000313" key="3">
    <source>
        <dbReference type="Proteomes" id="UP000077202"/>
    </source>
</evidence>
<organism evidence="2 3">
    <name type="scientific">Marchantia polymorpha subsp. ruderalis</name>
    <dbReference type="NCBI Taxonomy" id="1480154"/>
    <lineage>
        <taxon>Eukaryota</taxon>
        <taxon>Viridiplantae</taxon>
        <taxon>Streptophyta</taxon>
        <taxon>Embryophyta</taxon>
        <taxon>Marchantiophyta</taxon>
        <taxon>Marchantiopsida</taxon>
        <taxon>Marchantiidae</taxon>
        <taxon>Marchantiales</taxon>
        <taxon>Marchantiaceae</taxon>
        <taxon>Marchantia</taxon>
    </lineage>
</organism>
<proteinExistence type="predicted"/>
<evidence type="ECO:0000313" key="2">
    <source>
        <dbReference type="EMBL" id="OAE19314.1"/>
    </source>
</evidence>
<dbReference type="PANTHER" id="PTHR31960">
    <property type="entry name" value="F-BOX PROTEIN PP2-A15"/>
    <property type="match status" value="1"/>
</dbReference>
<comment type="caution">
    <text evidence="2">The sequence shown here is derived from an EMBL/GenBank/DDBJ whole genome shotgun (WGS) entry which is preliminary data.</text>
</comment>
<name>A0A176VEI6_MARPO</name>
<dbReference type="AlphaFoldDB" id="A0A176VEI6"/>
<sequence>MDILDALDAYEDFEEETNVRPYEDDVDWESMLPPDWESIVRRAYRGPLEYDSFEDLYNQLCNHVLLGDGREELNAVAPSIGQYVYELVIRDESFPLEGCWIERETGDFIRSYSARSLDFNVASIGGNWLWLRKEGSRFPEVAYLESSPCLEVTGEIRTRLPWGSYSFTWVLQFDRENTAGFMEGPLTQPAIFFFSDGFWNLQTDTVYFPLTPNTASRVRRGGWLEYDHHIFTVTEDEHMREKELKFSLSETVGGLMKSGLYLDGVIIRPVPFVPRTEEDQLYRGFEGLHVREPGYELEQVEVEEEEEKEEEDDDDDSDREETNWKKLLPRDYETIVRIAKGGPLQYDSHRELYDRLCDGILLEDGNRGYWLDRGTNGVCRSYSARTLSITWGDDLQYWKWAEENGSRFAESACLLQVVWLDVKGEVRVRLPSGRYTLSWVLKFDEELEHSSWRNIPVTLTATDGKVSKTQSLHFPLDAATRSRMGDERWEEYDALHFKVDDVNDMDEVTLKFSLAETASGSWKYDLFIDGVVIRPNSALA</sequence>